<name>A0ABZ2IJ60_9BACT</name>
<sequence>MAVLIPELLSKESENYIVSIRLLPDGLSFSGYNPHIKGSFFIHEEKWNPSDSYLKHLEDFFFAHECLAYTFKRFYVVQANADYTLVPLSLFLEKKADELYSFVFGHSADRQILHQPLKDDNQIIIYSMAPDVYTFCSRSLANPVFVHTQSAVFPLWKQRSLTKACRVMFASLAGGRLIIACYEQGQLLFTNYFQVAEYKEILYYTLYIWKQQQFDVQADRLYLSGEAQQTKELKMALSAYIMNVDIFDYPSEVYLMGTEILRTPIDLIALYLCEL</sequence>
<evidence type="ECO:0000313" key="1">
    <source>
        <dbReference type="EMBL" id="WWV66081.1"/>
    </source>
</evidence>
<dbReference type="InterPro" id="IPR024213">
    <property type="entry name" value="DUF3822"/>
</dbReference>
<organism evidence="1 2">
    <name type="scientific">Parabacteroides absconsus</name>
    <dbReference type="NCBI Taxonomy" id="2951805"/>
    <lineage>
        <taxon>Bacteria</taxon>
        <taxon>Pseudomonadati</taxon>
        <taxon>Bacteroidota</taxon>
        <taxon>Bacteroidia</taxon>
        <taxon>Bacteroidales</taxon>
        <taxon>Tannerellaceae</taxon>
        <taxon>Parabacteroides</taxon>
    </lineage>
</organism>
<dbReference type="Gene3D" id="3.30.420.250">
    <property type="match status" value="1"/>
</dbReference>
<gene>
    <name evidence="1" type="ORF">NEE14_013965</name>
</gene>
<dbReference type="Proteomes" id="UP001320603">
    <property type="component" value="Chromosome"/>
</dbReference>
<dbReference type="EMBL" id="CP146284">
    <property type="protein sequence ID" value="WWV66081.1"/>
    <property type="molecule type" value="Genomic_DNA"/>
</dbReference>
<dbReference type="RefSeq" id="WP_251967262.1">
    <property type="nucleotide sequence ID" value="NZ_CP146284.1"/>
</dbReference>
<proteinExistence type="predicted"/>
<accession>A0ABZ2IJ60</accession>
<dbReference type="CDD" id="cd24013">
    <property type="entry name" value="ASKHA_ATPase_BT3980-like"/>
    <property type="match status" value="1"/>
</dbReference>
<reference evidence="1 2" key="1">
    <citation type="submission" date="2024-02" db="EMBL/GenBank/DDBJ databases">
        <title>Whole genome sequencing of Parabacteroides sp. AD58.</title>
        <authorList>
            <person name="Chaplin A.V."/>
            <person name="Pikina A.P."/>
            <person name="Sokolova S.R."/>
            <person name="Korostin D.O."/>
            <person name="Efimov B.A."/>
        </authorList>
    </citation>
    <scope>NUCLEOTIDE SEQUENCE [LARGE SCALE GENOMIC DNA]</scope>
    <source>
        <strain evidence="1 2">AD58</strain>
    </source>
</reference>
<protein>
    <submittedName>
        <fullName evidence="1">DUF3822 family protein</fullName>
    </submittedName>
</protein>
<keyword evidence="2" id="KW-1185">Reference proteome</keyword>
<evidence type="ECO:0000313" key="2">
    <source>
        <dbReference type="Proteomes" id="UP001320603"/>
    </source>
</evidence>
<dbReference type="Pfam" id="PF12864">
    <property type="entry name" value="DUF3822"/>
    <property type="match status" value="1"/>
</dbReference>
<dbReference type="Gene3D" id="3.30.420.260">
    <property type="match status" value="1"/>
</dbReference>